<feature type="compositionally biased region" description="Low complexity" evidence="2">
    <location>
        <begin position="126"/>
        <end position="138"/>
    </location>
</feature>
<accession>A0A3M7FDI7</accession>
<dbReference type="InterPro" id="IPR023410">
    <property type="entry name" value="14-3-3_domain"/>
</dbReference>
<dbReference type="SUPFAM" id="SSF48445">
    <property type="entry name" value="14-3-3 protein"/>
    <property type="match status" value="1"/>
</dbReference>
<name>A0A3M7FDI7_HORWE</name>
<reference evidence="4 5" key="1">
    <citation type="journal article" date="2018" name="BMC Genomics">
        <title>Genomic evidence for intraspecific hybridization in a clonal and extremely halotolerant yeast.</title>
        <authorList>
            <person name="Gostincar C."/>
            <person name="Stajich J.E."/>
            <person name="Zupancic J."/>
            <person name="Zalar P."/>
            <person name="Gunde-Cimerman N."/>
        </authorList>
    </citation>
    <scope>NUCLEOTIDE SEQUENCE [LARGE SCALE GENOMIC DNA]</scope>
    <source>
        <strain evidence="4 5">EXF-171</strain>
    </source>
</reference>
<feature type="region of interest" description="Disordered" evidence="2">
    <location>
        <begin position="332"/>
        <end position="453"/>
    </location>
</feature>
<feature type="compositionally biased region" description="Basic and acidic residues" evidence="2">
    <location>
        <begin position="157"/>
        <end position="166"/>
    </location>
</feature>
<sequence>MAVSQVEEKILGRLARHAEPSNPLLAASFYQFLGLSILLSRKLYRARRLRKLDITRDTKSLQLYHQIIWLAREGLSITEVYILPYCQDGEQGPECRVMAAKIRASLYHVFCLFHNHPPVNSVSPQSGKSTSTSSSGKTAKTDNTNRPKGLSKPSPKRTTEPVEDRRRPGKPNFRDPIPSITSDASYVTSPFAGPAQTPPPAGPPPPIPTDVRRTPTRPPGLAPINISPTRAAASFLLPPLNFVPMAKEHFETAQQLATSLLTPASALRLSVSLEYTAFLWDCEKDKNRAQKLARKTIKEVYASTEGLDDDEFADASAMVQALGGIVRRGMKEAAQESARDSPPEAVTQAPKIDRTIAVSPTKHGTRSDPVVQRDSIMRTPDRLSTVPEVESTEAVSEAPTSAALSPPVSRLSNRSKHRRPSSATSDKASKRRALEHAEALHRERSTSNVSSAGHAIRRVCQTATTTTTIIIIKSQAVTGNRYRQRRHQTDDSPPGGSRRGTGEQHNVPPPPQPQPQDRREGVLKALEIISSVSRGLHVPASACRQWPRRSG</sequence>
<evidence type="ECO:0000313" key="4">
    <source>
        <dbReference type="EMBL" id="RMY86364.1"/>
    </source>
</evidence>
<comment type="similarity">
    <text evidence="1">Belongs to the 14-3-3 family.</text>
</comment>
<feature type="domain" description="14-3-3" evidence="3">
    <location>
        <begin position="243"/>
        <end position="322"/>
    </location>
</feature>
<feature type="compositionally biased region" description="Basic and acidic residues" evidence="2">
    <location>
        <begin position="432"/>
        <end position="445"/>
    </location>
</feature>
<feature type="compositionally biased region" description="Polar residues" evidence="2">
    <location>
        <begin position="179"/>
        <end position="188"/>
    </location>
</feature>
<gene>
    <name evidence="4" type="ORF">D0862_10940</name>
</gene>
<feature type="region of interest" description="Disordered" evidence="2">
    <location>
        <begin position="120"/>
        <end position="223"/>
    </location>
</feature>
<feature type="compositionally biased region" description="Pro residues" evidence="2">
    <location>
        <begin position="196"/>
        <end position="208"/>
    </location>
</feature>
<evidence type="ECO:0000259" key="3">
    <source>
        <dbReference type="Pfam" id="PF00244"/>
    </source>
</evidence>
<organism evidence="4 5">
    <name type="scientific">Hortaea werneckii</name>
    <name type="common">Black yeast</name>
    <name type="synonym">Cladosporium werneckii</name>
    <dbReference type="NCBI Taxonomy" id="91943"/>
    <lineage>
        <taxon>Eukaryota</taxon>
        <taxon>Fungi</taxon>
        <taxon>Dikarya</taxon>
        <taxon>Ascomycota</taxon>
        <taxon>Pezizomycotina</taxon>
        <taxon>Dothideomycetes</taxon>
        <taxon>Dothideomycetidae</taxon>
        <taxon>Mycosphaerellales</taxon>
        <taxon>Teratosphaeriaceae</taxon>
        <taxon>Hortaea</taxon>
    </lineage>
</organism>
<evidence type="ECO:0000256" key="2">
    <source>
        <dbReference type="SAM" id="MobiDB-lite"/>
    </source>
</evidence>
<dbReference type="AlphaFoldDB" id="A0A3M7FDI7"/>
<proteinExistence type="inferred from homology"/>
<dbReference type="Proteomes" id="UP000281468">
    <property type="component" value="Unassembled WGS sequence"/>
</dbReference>
<feature type="compositionally biased region" description="Basic and acidic residues" evidence="2">
    <location>
        <begin position="332"/>
        <end position="342"/>
    </location>
</feature>
<dbReference type="Pfam" id="PF00244">
    <property type="entry name" value="14-3-3"/>
    <property type="match status" value="1"/>
</dbReference>
<dbReference type="EMBL" id="QWIQ01000455">
    <property type="protein sequence ID" value="RMY86364.1"/>
    <property type="molecule type" value="Genomic_DNA"/>
</dbReference>
<evidence type="ECO:0000256" key="1">
    <source>
        <dbReference type="ARBA" id="ARBA00006141"/>
    </source>
</evidence>
<comment type="caution">
    <text evidence="4">The sequence shown here is derived from an EMBL/GenBank/DDBJ whole genome shotgun (WGS) entry which is preliminary data.</text>
</comment>
<dbReference type="InterPro" id="IPR036815">
    <property type="entry name" value="14-3-3_dom_sf"/>
</dbReference>
<evidence type="ECO:0000313" key="5">
    <source>
        <dbReference type="Proteomes" id="UP000281468"/>
    </source>
</evidence>
<dbReference type="Gene3D" id="1.20.190.20">
    <property type="entry name" value="14-3-3 domain"/>
    <property type="match status" value="1"/>
</dbReference>
<feature type="region of interest" description="Disordered" evidence="2">
    <location>
        <begin position="477"/>
        <end position="521"/>
    </location>
</feature>
<protein>
    <recommendedName>
        <fullName evidence="3">14-3-3 domain-containing protein</fullName>
    </recommendedName>
</protein>